<evidence type="ECO:0000256" key="6">
    <source>
        <dbReference type="ARBA" id="ARBA00023027"/>
    </source>
</evidence>
<dbReference type="GO" id="GO:0008654">
    <property type="term" value="P:phospholipid biosynthetic process"/>
    <property type="evidence" value="ECO:0007669"/>
    <property type="project" value="UniProtKB-KW"/>
</dbReference>
<dbReference type="AlphaFoldDB" id="A0A8J6J9K8"/>
<evidence type="ECO:0000256" key="7">
    <source>
        <dbReference type="ARBA" id="ARBA00023098"/>
    </source>
</evidence>
<evidence type="ECO:0000313" key="10">
    <source>
        <dbReference type="EMBL" id="MBC5722428.1"/>
    </source>
</evidence>
<evidence type="ECO:0000256" key="5">
    <source>
        <dbReference type="ARBA" id="ARBA00023002"/>
    </source>
</evidence>
<keyword evidence="2" id="KW-0444">Lipid biosynthesis</keyword>
<reference evidence="10" key="1">
    <citation type="submission" date="2020-08" db="EMBL/GenBank/DDBJ databases">
        <title>Genome public.</title>
        <authorList>
            <person name="Liu C."/>
            <person name="Sun Q."/>
        </authorList>
    </citation>
    <scope>NUCLEOTIDE SEQUENCE</scope>
    <source>
        <strain evidence="10">NSJ-23</strain>
    </source>
</reference>
<keyword evidence="3" id="KW-0479">Metal-binding</keyword>
<evidence type="ECO:0000313" key="11">
    <source>
        <dbReference type="Proteomes" id="UP000628736"/>
    </source>
</evidence>
<dbReference type="EMBL" id="JACOPO010000003">
    <property type="protein sequence ID" value="MBC5722428.1"/>
    <property type="molecule type" value="Genomic_DNA"/>
</dbReference>
<dbReference type="GO" id="GO:0005829">
    <property type="term" value="C:cytosol"/>
    <property type="evidence" value="ECO:0007669"/>
    <property type="project" value="TreeGrafter"/>
</dbReference>
<organism evidence="10 11">
    <name type="scientific">Flintibacter hominis</name>
    <dbReference type="NCBI Taxonomy" id="2763048"/>
    <lineage>
        <taxon>Bacteria</taxon>
        <taxon>Bacillati</taxon>
        <taxon>Bacillota</taxon>
        <taxon>Clostridia</taxon>
        <taxon>Eubacteriales</taxon>
        <taxon>Flintibacter</taxon>
    </lineage>
</organism>
<evidence type="ECO:0000256" key="8">
    <source>
        <dbReference type="ARBA" id="ARBA00023209"/>
    </source>
</evidence>
<keyword evidence="6" id="KW-0520">NAD</keyword>
<dbReference type="InterPro" id="IPR016205">
    <property type="entry name" value="Glycerol_DH"/>
</dbReference>
<protein>
    <submittedName>
        <fullName evidence="10">Iron-containing alcohol dehydrogenase</fullName>
    </submittedName>
</protein>
<dbReference type="GO" id="GO:0016614">
    <property type="term" value="F:oxidoreductase activity, acting on CH-OH group of donors"/>
    <property type="evidence" value="ECO:0007669"/>
    <property type="project" value="InterPro"/>
</dbReference>
<keyword evidence="4" id="KW-0521">NADP</keyword>
<dbReference type="SUPFAM" id="SSF56796">
    <property type="entry name" value="Dehydroquinate synthase-like"/>
    <property type="match status" value="1"/>
</dbReference>
<evidence type="ECO:0000256" key="1">
    <source>
        <dbReference type="ARBA" id="ARBA00022490"/>
    </source>
</evidence>
<dbReference type="Gene3D" id="1.20.1090.10">
    <property type="entry name" value="Dehydroquinate synthase-like - alpha domain"/>
    <property type="match status" value="1"/>
</dbReference>
<keyword evidence="11" id="KW-1185">Reference proteome</keyword>
<proteinExistence type="predicted"/>
<keyword evidence="9" id="KW-1208">Phospholipid metabolism</keyword>
<name>A0A8J6J9K8_9FIRM</name>
<keyword evidence="5" id="KW-0560">Oxidoreductase</keyword>
<dbReference type="Pfam" id="PF13685">
    <property type="entry name" value="Fe-ADH_2"/>
    <property type="match status" value="1"/>
</dbReference>
<evidence type="ECO:0000256" key="9">
    <source>
        <dbReference type="ARBA" id="ARBA00023264"/>
    </source>
</evidence>
<gene>
    <name evidence="10" type="ORF">H8S11_06345</name>
</gene>
<dbReference type="RefSeq" id="WP_186852558.1">
    <property type="nucleotide sequence ID" value="NZ_JACOPO010000003.1"/>
</dbReference>
<keyword evidence="8" id="KW-0594">Phospholipid biosynthesis</keyword>
<dbReference type="Proteomes" id="UP000628736">
    <property type="component" value="Unassembled WGS sequence"/>
</dbReference>
<dbReference type="PANTHER" id="PTHR43616">
    <property type="entry name" value="GLYCEROL DEHYDROGENASE"/>
    <property type="match status" value="1"/>
</dbReference>
<keyword evidence="7" id="KW-0443">Lipid metabolism</keyword>
<dbReference type="PANTHER" id="PTHR43616:SF5">
    <property type="entry name" value="GLYCEROL DEHYDROGENASE 1"/>
    <property type="match status" value="1"/>
</dbReference>
<dbReference type="GO" id="GO:0046872">
    <property type="term" value="F:metal ion binding"/>
    <property type="evidence" value="ECO:0007669"/>
    <property type="project" value="UniProtKB-KW"/>
</dbReference>
<comment type="caution">
    <text evidence="10">The sequence shown here is derived from an EMBL/GenBank/DDBJ whole genome shotgun (WGS) entry which is preliminary data.</text>
</comment>
<accession>A0A8J6J9K8</accession>
<evidence type="ECO:0000256" key="3">
    <source>
        <dbReference type="ARBA" id="ARBA00022723"/>
    </source>
</evidence>
<sequence length="565" mass="62806">MEKYYAGCGGLSQARLAELERRQTVASACELPLLPIRPLVKAKDQVFHIKYQPISDFLKEQKINNYLLVTAPGAYLATLDQLEGTNYTCIYVTDTKEDTLCAIQTLYDGTVAHQQKDASLPKHLVQQTASLADRTFEAVVALGGGVASDAGKYFAENIIHAPLYSVPTALSVNASFCYKAAIRMKDPYKSGAYNVVYKFYGLPQAICIDLDVITGSKLLQRAQAGGEDSAIAGRQWNMLRELNIAGAGDLLSILTATFDWRINSLVARGMSVPDPIDHRETTILEKPFSQDVCEGAKELLSLLAEHADDIRNGRKAGAMFLARAYHWIAEQSWIMQHTMWESASEHGMFDHFENVAGTELTHGQVVALSVYFMSLLQENEHERALSMIQRLGLDISLADLAINPRTNYKIAPITLYDCLADLKAYIDEIAYRYTIISAKPITKDWVLTALDKYYTDIYGTLEEQCQIPASGADAQVCAGEKARLDKIIQRVRAGRADHQAAMEQAAKAEQAARTVRKAELDLPELTTQRYMALCQEICQAKADAYADYLRNRHQVELAAQYDSCQ</sequence>
<dbReference type="InterPro" id="IPR032837">
    <property type="entry name" value="G1PDH"/>
</dbReference>
<dbReference type="Gene3D" id="3.40.50.1970">
    <property type="match status" value="1"/>
</dbReference>
<evidence type="ECO:0000256" key="4">
    <source>
        <dbReference type="ARBA" id="ARBA00022857"/>
    </source>
</evidence>
<evidence type="ECO:0000256" key="2">
    <source>
        <dbReference type="ARBA" id="ARBA00022516"/>
    </source>
</evidence>
<keyword evidence="1" id="KW-0963">Cytoplasm</keyword>